<reference evidence="7" key="2">
    <citation type="submission" date="2020-09" db="EMBL/GenBank/DDBJ databases">
        <authorList>
            <person name="Sun Q."/>
            <person name="Zhou Y."/>
        </authorList>
    </citation>
    <scope>NUCLEOTIDE SEQUENCE</scope>
    <source>
        <strain evidence="7">CGMCC 1.12997</strain>
    </source>
</reference>
<protein>
    <submittedName>
        <fullName evidence="7">RNA polymerase sigma factor</fullName>
    </submittedName>
</protein>
<comment type="similarity">
    <text evidence="1">Belongs to the sigma-70 factor family. ECF subfamily.</text>
</comment>
<keyword evidence="3" id="KW-0731">Sigma factor</keyword>
<evidence type="ECO:0000313" key="8">
    <source>
        <dbReference type="Proteomes" id="UP000647241"/>
    </source>
</evidence>
<comment type="caution">
    <text evidence="7">The sequence shown here is derived from an EMBL/GenBank/DDBJ whole genome shotgun (WGS) entry which is preliminary data.</text>
</comment>
<dbReference type="InterPro" id="IPR014284">
    <property type="entry name" value="RNA_pol_sigma-70_dom"/>
</dbReference>
<dbReference type="NCBIfam" id="NF008888">
    <property type="entry name" value="PRK11922.1"/>
    <property type="match status" value="1"/>
</dbReference>
<dbReference type="Proteomes" id="UP000647241">
    <property type="component" value="Unassembled WGS sequence"/>
</dbReference>
<evidence type="ECO:0000256" key="1">
    <source>
        <dbReference type="ARBA" id="ARBA00010641"/>
    </source>
</evidence>
<feature type="domain" description="RNA polymerase sigma factor 70 region 4 type 2" evidence="6">
    <location>
        <begin position="137"/>
        <end position="183"/>
    </location>
</feature>
<accession>A0A917H790</accession>
<dbReference type="Pfam" id="PF08281">
    <property type="entry name" value="Sigma70_r4_2"/>
    <property type="match status" value="1"/>
</dbReference>
<dbReference type="NCBIfam" id="TIGR02937">
    <property type="entry name" value="sigma70-ECF"/>
    <property type="match status" value="1"/>
</dbReference>
<organism evidence="7 8">
    <name type="scientific">Edaphobacter dinghuensis</name>
    <dbReference type="NCBI Taxonomy" id="1560005"/>
    <lineage>
        <taxon>Bacteria</taxon>
        <taxon>Pseudomonadati</taxon>
        <taxon>Acidobacteriota</taxon>
        <taxon>Terriglobia</taxon>
        <taxon>Terriglobales</taxon>
        <taxon>Acidobacteriaceae</taxon>
        <taxon>Edaphobacter</taxon>
    </lineage>
</organism>
<dbReference type="AlphaFoldDB" id="A0A917H790"/>
<feature type="domain" description="RNA polymerase sigma-70 region 2" evidence="5">
    <location>
        <begin position="34"/>
        <end position="100"/>
    </location>
</feature>
<proteinExistence type="inferred from homology"/>
<dbReference type="Pfam" id="PF04542">
    <property type="entry name" value="Sigma70_r2"/>
    <property type="match status" value="1"/>
</dbReference>
<evidence type="ECO:0000259" key="5">
    <source>
        <dbReference type="Pfam" id="PF04542"/>
    </source>
</evidence>
<dbReference type="InterPro" id="IPR013249">
    <property type="entry name" value="RNA_pol_sigma70_r4_t2"/>
</dbReference>
<dbReference type="InterPro" id="IPR036388">
    <property type="entry name" value="WH-like_DNA-bd_sf"/>
</dbReference>
<keyword evidence="4" id="KW-0804">Transcription</keyword>
<evidence type="ECO:0000259" key="6">
    <source>
        <dbReference type="Pfam" id="PF08281"/>
    </source>
</evidence>
<dbReference type="CDD" id="cd06171">
    <property type="entry name" value="Sigma70_r4"/>
    <property type="match status" value="1"/>
</dbReference>
<dbReference type="InterPro" id="IPR013324">
    <property type="entry name" value="RNA_pol_sigma_r3/r4-like"/>
</dbReference>
<keyword evidence="2" id="KW-0805">Transcription regulation</keyword>
<evidence type="ECO:0000256" key="3">
    <source>
        <dbReference type="ARBA" id="ARBA00023082"/>
    </source>
</evidence>
<evidence type="ECO:0000256" key="4">
    <source>
        <dbReference type="ARBA" id="ARBA00023163"/>
    </source>
</evidence>
<dbReference type="SUPFAM" id="SSF88946">
    <property type="entry name" value="Sigma2 domain of RNA polymerase sigma factors"/>
    <property type="match status" value="1"/>
</dbReference>
<dbReference type="InterPro" id="IPR007627">
    <property type="entry name" value="RNA_pol_sigma70_r2"/>
</dbReference>
<dbReference type="Gene3D" id="1.10.1740.10">
    <property type="match status" value="1"/>
</dbReference>
<gene>
    <name evidence="7" type="ORF">GCM10011585_09830</name>
</gene>
<dbReference type="GO" id="GO:0016987">
    <property type="term" value="F:sigma factor activity"/>
    <property type="evidence" value="ECO:0007669"/>
    <property type="project" value="UniProtKB-KW"/>
</dbReference>
<evidence type="ECO:0000256" key="2">
    <source>
        <dbReference type="ARBA" id="ARBA00023015"/>
    </source>
</evidence>
<dbReference type="GO" id="GO:0006352">
    <property type="term" value="P:DNA-templated transcription initiation"/>
    <property type="evidence" value="ECO:0007669"/>
    <property type="project" value="InterPro"/>
</dbReference>
<dbReference type="EMBL" id="BMGT01000001">
    <property type="protein sequence ID" value="GGG69763.1"/>
    <property type="molecule type" value="Genomic_DNA"/>
</dbReference>
<dbReference type="PANTHER" id="PTHR43133:SF51">
    <property type="entry name" value="RNA POLYMERASE SIGMA FACTOR"/>
    <property type="match status" value="1"/>
</dbReference>
<dbReference type="RefSeq" id="WP_188552984.1">
    <property type="nucleotide sequence ID" value="NZ_BMGT01000001.1"/>
</dbReference>
<dbReference type="Gene3D" id="1.10.10.10">
    <property type="entry name" value="Winged helix-like DNA-binding domain superfamily/Winged helix DNA-binding domain"/>
    <property type="match status" value="1"/>
</dbReference>
<dbReference type="PANTHER" id="PTHR43133">
    <property type="entry name" value="RNA POLYMERASE ECF-TYPE SIGMA FACTO"/>
    <property type="match status" value="1"/>
</dbReference>
<dbReference type="GO" id="GO:0003677">
    <property type="term" value="F:DNA binding"/>
    <property type="evidence" value="ECO:0007669"/>
    <property type="project" value="InterPro"/>
</dbReference>
<reference evidence="7" key="1">
    <citation type="journal article" date="2014" name="Int. J. Syst. Evol. Microbiol.">
        <title>Complete genome sequence of Corynebacterium casei LMG S-19264T (=DSM 44701T), isolated from a smear-ripened cheese.</title>
        <authorList>
            <consortium name="US DOE Joint Genome Institute (JGI-PGF)"/>
            <person name="Walter F."/>
            <person name="Albersmeier A."/>
            <person name="Kalinowski J."/>
            <person name="Ruckert C."/>
        </authorList>
    </citation>
    <scope>NUCLEOTIDE SEQUENCE</scope>
    <source>
        <strain evidence="7">CGMCC 1.12997</strain>
    </source>
</reference>
<dbReference type="SUPFAM" id="SSF88659">
    <property type="entry name" value="Sigma3 and sigma4 domains of RNA polymerase sigma factors"/>
    <property type="match status" value="1"/>
</dbReference>
<keyword evidence="8" id="KW-1185">Reference proteome</keyword>
<dbReference type="InterPro" id="IPR039425">
    <property type="entry name" value="RNA_pol_sigma-70-like"/>
</dbReference>
<name>A0A917H790_9BACT</name>
<evidence type="ECO:0000313" key="7">
    <source>
        <dbReference type="EMBL" id="GGG69763.1"/>
    </source>
</evidence>
<sequence>METTGILERSKALTDDEVVARVRAGDLALYEVIMRRYNQRLYRIARAILHDDVEAEDVMQDAYVRAYTHLDQFAGRSAFSTWLSRITVHEALTRLRSRNRHPQVDVTEYDGEISMKTPSNALDPEKNASTGQLREFLEEAVLNLPESYRTVIMLRDIEELSTAETAQALDLTEENVKIRLHRGHGMMRNWLFERIGPAAKEAFPFMGARCDRVVQNVFERLIKLADVHL</sequence>
<dbReference type="InterPro" id="IPR013325">
    <property type="entry name" value="RNA_pol_sigma_r2"/>
</dbReference>